<feature type="region of interest" description="Disordered" evidence="1">
    <location>
        <begin position="67"/>
        <end position="88"/>
    </location>
</feature>
<organism evidence="2 3">
    <name type="scientific">Pseudomonas arsenicoxydans</name>
    <dbReference type="NCBI Taxonomy" id="702115"/>
    <lineage>
        <taxon>Bacteria</taxon>
        <taxon>Pseudomonadati</taxon>
        <taxon>Pseudomonadota</taxon>
        <taxon>Gammaproteobacteria</taxon>
        <taxon>Pseudomonadales</taxon>
        <taxon>Pseudomonadaceae</taxon>
        <taxon>Pseudomonas</taxon>
    </lineage>
</organism>
<keyword evidence="3" id="KW-1185">Reference proteome</keyword>
<accession>A0A4P6FXW4</accession>
<dbReference type="AlphaFoldDB" id="A0A4P6FXW4"/>
<evidence type="ECO:0000313" key="3">
    <source>
        <dbReference type="Proteomes" id="UP000291121"/>
    </source>
</evidence>
<sequence>MRRIVCRRFGASICLRDGAAGCKNDRGFAESVNPRQRVVAGHDHAPVQGPAHGPEFAASLNMHWKKGRRRNEINIPGFGTDSDRRTGG</sequence>
<evidence type="ECO:0000256" key="1">
    <source>
        <dbReference type="SAM" id="MobiDB-lite"/>
    </source>
</evidence>
<dbReference type="Proteomes" id="UP000291121">
    <property type="component" value="Chromosome"/>
</dbReference>
<gene>
    <name evidence="2" type="ORF">CUN61_07485</name>
</gene>
<dbReference type="EMBL" id="CP024767">
    <property type="protein sequence ID" value="QAY83835.1"/>
    <property type="molecule type" value="Genomic_DNA"/>
</dbReference>
<protein>
    <submittedName>
        <fullName evidence="2">Uncharacterized protein</fullName>
    </submittedName>
</protein>
<evidence type="ECO:0000313" key="2">
    <source>
        <dbReference type="EMBL" id="QAY83835.1"/>
    </source>
</evidence>
<name>A0A4P6FXW4_9PSED</name>
<proteinExistence type="predicted"/>
<reference evidence="2 3" key="1">
    <citation type="submission" date="2017-11" db="EMBL/GenBank/DDBJ databases">
        <title>Genome sequence of Pseudomonas arsenicoxydans ACM1.</title>
        <authorList>
            <person name="Nascimento F.X."/>
        </authorList>
    </citation>
    <scope>NUCLEOTIDE SEQUENCE [LARGE SCALE GENOMIC DNA]</scope>
    <source>
        <strain evidence="2 3">ACM1</strain>
    </source>
</reference>